<accession>A0A0E9T6R4</accession>
<evidence type="ECO:0000313" key="1">
    <source>
        <dbReference type="EMBL" id="JAH48388.1"/>
    </source>
</evidence>
<organism evidence="1">
    <name type="scientific">Anguilla anguilla</name>
    <name type="common">European freshwater eel</name>
    <name type="synonym">Muraena anguilla</name>
    <dbReference type="NCBI Taxonomy" id="7936"/>
    <lineage>
        <taxon>Eukaryota</taxon>
        <taxon>Metazoa</taxon>
        <taxon>Chordata</taxon>
        <taxon>Craniata</taxon>
        <taxon>Vertebrata</taxon>
        <taxon>Euteleostomi</taxon>
        <taxon>Actinopterygii</taxon>
        <taxon>Neopterygii</taxon>
        <taxon>Teleostei</taxon>
        <taxon>Anguilliformes</taxon>
        <taxon>Anguillidae</taxon>
        <taxon>Anguilla</taxon>
    </lineage>
</organism>
<sequence>MSWSKQCQNNINKILHCHVAKVQRSLKIFDLDFILA</sequence>
<dbReference type="EMBL" id="GBXM01060189">
    <property type="protein sequence ID" value="JAH48388.1"/>
    <property type="molecule type" value="Transcribed_RNA"/>
</dbReference>
<reference evidence="1" key="1">
    <citation type="submission" date="2014-11" db="EMBL/GenBank/DDBJ databases">
        <authorList>
            <person name="Amaro Gonzalez C."/>
        </authorList>
    </citation>
    <scope>NUCLEOTIDE SEQUENCE</scope>
</reference>
<name>A0A0E9T6R4_ANGAN</name>
<dbReference type="AlphaFoldDB" id="A0A0E9T6R4"/>
<protein>
    <submittedName>
        <fullName evidence="1">Uncharacterized protein</fullName>
    </submittedName>
</protein>
<reference evidence="1" key="2">
    <citation type="journal article" date="2015" name="Fish Shellfish Immunol.">
        <title>Early steps in the European eel (Anguilla anguilla)-Vibrio vulnificus interaction in the gills: Role of the RtxA13 toxin.</title>
        <authorList>
            <person name="Callol A."/>
            <person name="Pajuelo D."/>
            <person name="Ebbesson L."/>
            <person name="Teles M."/>
            <person name="MacKenzie S."/>
            <person name="Amaro C."/>
        </authorList>
    </citation>
    <scope>NUCLEOTIDE SEQUENCE</scope>
</reference>
<proteinExistence type="predicted"/>